<dbReference type="GO" id="GO:0043564">
    <property type="term" value="C:Ku70:Ku80 complex"/>
    <property type="evidence" value="ECO:0007669"/>
    <property type="project" value="TreeGrafter"/>
</dbReference>
<dbReference type="STRING" id="13249.T1I7Y7"/>
<sequence length="351" mass="40256">MKRQTGPPSCTLLGCVKSQRVTRQMLIGKDIYLLVPEQSPRAQRMFSAFVDALINTDKYALIRRIVTSNGKIKLGVLIPVSDDVGKELYFLQLPFAEHAMVVPDVVLPEPDNIEILSTFDNLIDSMLITDKPKDLPMKDPSFQLRCHVLHLSQTGQLQKESEDPPLPDFIKKLCDPYPELRMNAVEHIKKLEEMIPIDVDESMLESVQDNENKLPIPEPTNVIKNEALNFNTKDSVNIKDKMEWEEAETQEWPEEVKEKYKNLSNQEIPPIILREEMLSKNKYNTEYISGNIWKEYGSKNKAIRSSPEKVAAANSEENSALQQLIQGRHSTEIEIETEEMLERLRANLDKK</sequence>
<proteinExistence type="predicted"/>
<dbReference type="EMBL" id="ACPB03012487">
    <property type="status" value="NOT_ANNOTATED_CDS"/>
    <property type="molecule type" value="Genomic_DNA"/>
</dbReference>
<dbReference type="GO" id="GO:0042162">
    <property type="term" value="F:telomeric DNA binding"/>
    <property type="evidence" value="ECO:0007669"/>
    <property type="project" value="TreeGrafter"/>
</dbReference>
<dbReference type="InterPro" id="IPR006164">
    <property type="entry name" value="DNA_bd_Ku70/Ku80"/>
</dbReference>
<dbReference type="InterPro" id="IPR016194">
    <property type="entry name" value="SPOC-like_C_dom_sf"/>
</dbReference>
<dbReference type="PANTHER" id="PTHR12604:SF4">
    <property type="entry name" value="X-RAY REPAIR CROSS-COMPLEMENTING PROTEIN 5"/>
    <property type="match status" value="1"/>
</dbReference>
<dbReference type="Gene3D" id="2.40.290.10">
    <property type="match status" value="1"/>
</dbReference>
<evidence type="ECO:0000313" key="2">
    <source>
        <dbReference type="EnsemblMetazoa" id="RPRC012409-PA"/>
    </source>
</evidence>
<dbReference type="GO" id="GO:0000723">
    <property type="term" value="P:telomere maintenance"/>
    <property type="evidence" value="ECO:0007669"/>
    <property type="project" value="TreeGrafter"/>
</dbReference>
<dbReference type="Proteomes" id="UP000015103">
    <property type="component" value="Unassembled WGS sequence"/>
</dbReference>
<dbReference type="PROSITE" id="PS51257">
    <property type="entry name" value="PROKAR_LIPOPROTEIN"/>
    <property type="match status" value="1"/>
</dbReference>
<dbReference type="GO" id="GO:0003690">
    <property type="term" value="F:double-stranded DNA binding"/>
    <property type="evidence" value="ECO:0007669"/>
    <property type="project" value="TreeGrafter"/>
</dbReference>
<evidence type="ECO:0000313" key="3">
    <source>
        <dbReference type="Proteomes" id="UP000015103"/>
    </source>
</evidence>
<reference evidence="2" key="1">
    <citation type="submission" date="2015-05" db="UniProtKB">
        <authorList>
            <consortium name="EnsemblMetazoa"/>
        </authorList>
    </citation>
    <scope>IDENTIFICATION</scope>
</reference>
<feature type="domain" description="Ku" evidence="1">
    <location>
        <begin position="3"/>
        <end position="98"/>
    </location>
</feature>
<keyword evidence="3" id="KW-1185">Reference proteome</keyword>
<dbReference type="VEuPathDB" id="VectorBase:RPRC012409"/>
<dbReference type="Pfam" id="PF02735">
    <property type="entry name" value="Ku"/>
    <property type="match status" value="1"/>
</dbReference>
<organism evidence="2 3">
    <name type="scientific">Rhodnius prolixus</name>
    <name type="common">Triatomid bug</name>
    <dbReference type="NCBI Taxonomy" id="13249"/>
    <lineage>
        <taxon>Eukaryota</taxon>
        <taxon>Metazoa</taxon>
        <taxon>Ecdysozoa</taxon>
        <taxon>Arthropoda</taxon>
        <taxon>Hexapoda</taxon>
        <taxon>Insecta</taxon>
        <taxon>Pterygota</taxon>
        <taxon>Neoptera</taxon>
        <taxon>Paraneoptera</taxon>
        <taxon>Hemiptera</taxon>
        <taxon>Heteroptera</taxon>
        <taxon>Panheteroptera</taxon>
        <taxon>Cimicomorpha</taxon>
        <taxon>Reduviidae</taxon>
        <taxon>Triatominae</taxon>
        <taxon>Rhodnius</taxon>
    </lineage>
</organism>
<protein>
    <submittedName>
        <fullName evidence="2">Ku domain-containing protein</fullName>
    </submittedName>
</protein>
<evidence type="ECO:0000259" key="1">
    <source>
        <dbReference type="Pfam" id="PF02735"/>
    </source>
</evidence>
<dbReference type="PANTHER" id="PTHR12604">
    <property type="entry name" value="KU AUTOANTIGEN DNA HELICASE"/>
    <property type="match status" value="1"/>
</dbReference>
<dbReference type="HOGENOM" id="CLU_790659_0_0_1"/>
<dbReference type="SUPFAM" id="SSF100939">
    <property type="entry name" value="SPOC domain-like"/>
    <property type="match status" value="1"/>
</dbReference>
<accession>T1I7Y7</accession>
<dbReference type="InParanoid" id="T1I7Y7"/>
<dbReference type="EnsemblMetazoa" id="RPRC012409-RA">
    <property type="protein sequence ID" value="RPRC012409-PA"/>
    <property type="gene ID" value="RPRC012409"/>
</dbReference>
<dbReference type="GO" id="GO:0006303">
    <property type="term" value="P:double-strand break repair via nonhomologous end joining"/>
    <property type="evidence" value="ECO:0007669"/>
    <property type="project" value="InterPro"/>
</dbReference>
<name>T1I7Y7_RHOPR</name>
<dbReference type="AlphaFoldDB" id="T1I7Y7"/>